<dbReference type="GO" id="GO:0015485">
    <property type="term" value="F:cholesterol binding"/>
    <property type="evidence" value="ECO:0007669"/>
    <property type="project" value="TreeGrafter"/>
</dbReference>
<dbReference type="Gene3D" id="2.30.29.30">
    <property type="entry name" value="Pleckstrin-homology domain (PH domain)/Phosphotyrosine-binding domain (PTB)"/>
    <property type="match status" value="1"/>
</dbReference>
<dbReference type="GO" id="GO:0005789">
    <property type="term" value="C:endoplasmic reticulum membrane"/>
    <property type="evidence" value="ECO:0007669"/>
    <property type="project" value="UniProtKB-ARBA"/>
</dbReference>
<evidence type="ECO:0000256" key="3">
    <source>
        <dbReference type="ARBA" id="ARBA00022989"/>
    </source>
</evidence>
<evidence type="ECO:0000256" key="5">
    <source>
        <dbReference type="SAM" id="MobiDB-lite"/>
    </source>
</evidence>
<reference evidence="8 9" key="1">
    <citation type="journal article" date="2021" name="G3 (Bethesda)">
        <title>Improved contiguity of the threespine stickleback genome using long-read sequencing.</title>
        <authorList>
            <person name="Nath S."/>
            <person name="Shaw D.E."/>
            <person name="White M.A."/>
        </authorList>
    </citation>
    <scope>NUCLEOTIDE SEQUENCE [LARGE SCALE GENOMIC DNA]</scope>
    <source>
        <strain evidence="8 9">Lake Benthic</strain>
    </source>
</reference>
<feature type="region of interest" description="Disordered" evidence="5">
    <location>
        <begin position="327"/>
        <end position="381"/>
    </location>
</feature>
<feature type="compositionally biased region" description="Gly residues" evidence="5">
    <location>
        <begin position="68"/>
        <end position="89"/>
    </location>
</feature>
<dbReference type="PANTHER" id="PTHR23319">
    <property type="entry name" value="GRAM DOMAIN CONTAINING 1B, ISOFORM E"/>
    <property type="match status" value="1"/>
</dbReference>
<dbReference type="FunFam" id="2.30.29.30:FF:000008">
    <property type="entry name" value="GRAM domain containing 1B"/>
    <property type="match status" value="1"/>
</dbReference>
<evidence type="ECO:0000256" key="4">
    <source>
        <dbReference type="ARBA" id="ARBA00023136"/>
    </source>
</evidence>
<dbReference type="InterPro" id="IPR004182">
    <property type="entry name" value="GRAM"/>
</dbReference>
<proteinExistence type="predicted"/>
<feature type="region of interest" description="Disordered" evidence="5">
    <location>
        <begin position="393"/>
        <end position="443"/>
    </location>
</feature>
<feature type="domain" description="VASt" evidence="7">
    <location>
        <begin position="449"/>
        <end position="622"/>
    </location>
</feature>
<dbReference type="GO" id="GO:0005886">
    <property type="term" value="C:plasma membrane"/>
    <property type="evidence" value="ECO:0007669"/>
    <property type="project" value="TreeGrafter"/>
</dbReference>
<protein>
    <submittedName>
        <fullName evidence="8">GRAM domain containing 1A</fullName>
    </submittedName>
</protein>
<dbReference type="PANTHER" id="PTHR23319:SF8">
    <property type="entry name" value="PROTEIN ASTER-A"/>
    <property type="match status" value="1"/>
</dbReference>
<accession>A0AAQ4QUN5</accession>
<name>A0AAQ4QUN5_GASAC</name>
<feature type="region of interest" description="Disordered" evidence="5">
    <location>
        <begin position="26"/>
        <end position="97"/>
    </location>
</feature>
<organism evidence="8 9">
    <name type="scientific">Gasterosteus aculeatus aculeatus</name>
    <name type="common">three-spined stickleback</name>
    <dbReference type="NCBI Taxonomy" id="481459"/>
    <lineage>
        <taxon>Eukaryota</taxon>
        <taxon>Metazoa</taxon>
        <taxon>Chordata</taxon>
        <taxon>Craniata</taxon>
        <taxon>Vertebrata</taxon>
        <taxon>Euteleostomi</taxon>
        <taxon>Actinopterygii</taxon>
        <taxon>Neopterygii</taxon>
        <taxon>Teleostei</taxon>
        <taxon>Neoteleostei</taxon>
        <taxon>Acanthomorphata</taxon>
        <taxon>Eupercaria</taxon>
        <taxon>Perciformes</taxon>
        <taxon>Cottioidei</taxon>
        <taxon>Gasterosteales</taxon>
        <taxon>Gasterosteidae</taxon>
        <taxon>Gasterosteus</taxon>
    </lineage>
</organism>
<feature type="compositionally biased region" description="Low complexity" evidence="5">
    <location>
        <begin position="30"/>
        <end position="54"/>
    </location>
</feature>
<dbReference type="GeneTree" id="ENSGT00940000161007"/>
<feature type="compositionally biased region" description="Low complexity" evidence="5">
    <location>
        <begin position="365"/>
        <end position="376"/>
    </location>
</feature>
<evidence type="ECO:0000313" key="8">
    <source>
        <dbReference type="Ensembl" id="ENSGACP00000054127.1"/>
    </source>
</evidence>
<evidence type="ECO:0000256" key="1">
    <source>
        <dbReference type="ARBA" id="ARBA00004167"/>
    </source>
</evidence>
<keyword evidence="2 6" id="KW-0812">Transmembrane</keyword>
<dbReference type="Pfam" id="PF16016">
    <property type="entry name" value="VASt"/>
    <property type="match status" value="1"/>
</dbReference>
<keyword evidence="9" id="KW-1185">Reference proteome</keyword>
<evidence type="ECO:0000256" key="6">
    <source>
        <dbReference type="SAM" id="Phobius"/>
    </source>
</evidence>
<dbReference type="CDD" id="cd13220">
    <property type="entry name" value="PH-GRAM_GRAMDC"/>
    <property type="match status" value="1"/>
</dbReference>
<feature type="region of interest" description="Disordered" evidence="5">
    <location>
        <begin position="729"/>
        <end position="751"/>
    </location>
</feature>
<feature type="transmembrane region" description="Helical" evidence="6">
    <location>
        <begin position="631"/>
        <end position="651"/>
    </location>
</feature>
<dbReference type="InterPro" id="IPR051482">
    <property type="entry name" value="Cholesterol_transport"/>
</dbReference>
<keyword evidence="4 6" id="KW-0472">Membrane</keyword>
<feature type="compositionally biased region" description="Polar residues" evidence="5">
    <location>
        <begin position="408"/>
        <end position="418"/>
    </location>
</feature>
<dbReference type="Ensembl" id="ENSGACT00000035791.1">
    <property type="protein sequence ID" value="ENSGACP00000054127.1"/>
    <property type="gene ID" value="ENSGACG00000012361.2"/>
</dbReference>
<dbReference type="GO" id="GO:0140268">
    <property type="term" value="C:endoplasmic reticulum-plasma membrane contact site"/>
    <property type="evidence" value="ECO:0007669"/>
    <property type="project" value="TreeGrafter"/>
</dbReference>
<keyword evidence="3 6" id="KW-1133">Transmembrane helix</keyword>
<dbReference type="SMART" id="SM00568">
    <property type="entry name" value="GRAM"/>
    <property type="match status" value="1"/>
</dbReference>
<dbReference type="GO" id="GO:0032366">
    <property type="term" value="P:intracellular sterol transport"/>
    <property type="evidence" value="ECO:0007669"/>
    <property type="project" value="TreeGrafter"/>
</dbReference>
<dbReference type="GO" id="GO:0120020">
    <property type="term" value="F:cholesterol transfer activity"/>
    <property type="evidence" value="ECO:0007669"/>
    <property type="project" value="TreeGrafter"/>
</dbReference>
<reference evidence="8" key="3">
    <citation type="submission" date="2025-09" db="UniProtKB">
        <authorList>
            <consortium name="Ensembl"/>
        </authorList>
    </citation>
    <scope>IDENTIFICATION</scope>
</reference>
<dbReference type="InterPro" id="IPR011993">
    <property type="entry name" value="PH-like_dom_sf"/>
</dbReference>
<dbReference type="Pfam" id="PF02893">
    <property type="entry name" value="GRAM"/>
    <property type="match status" value="1"/>
</dbReference>
<comment type="subcellular location">
    <subcellularLocation>
        <location evidence="1">Membrane</location>
        <topology evidence="1">Single-pass membrane protein</topology>
    </subcellularLocation>
</comment>
<dbReference type="AlphaFoldDB" id="A0AAQ4QUN5"/>
<sequence>MLMCSCEKVDFNVTPRTVARLVFEAEQDNRNGGNSSNGSTASNSPRSTPGSSPSLRRRVLGGSREEGGGGGGEKSSAGGAGGGGGGGGSDSPLPSIPSASSLTSAYPLASRHFSRNAKKMQSWYNVLSPTYKQRNEDFRKLFKKLPDTERLIVDYSCALQKDILLQGRLYLSENWLCFYSNIFRWETTITILLKDVTSMTKEKTAKLIPNAIQISTDNEKHFFTSFGARDRSFMMIFRLWQNALLDKSLSPKELWHIVHQCYGTELGLTSEDDDYVSPTTEHMNGLLPGDDSVSVTDLLDLSSVSVTSLGSSLPPLLACGLASHPSATHLGGSSPPSSASCLPIEVPSSSGRRLSSDPLEPSPPSSHSSLPSTTPTDMSASAAAASFTLEEGGDSLSESANCMPPPTTTSLGNLSSLDVTIDEELPTDPSNSSDTQEESEVESFCADLSGRLHINNALRMSVDKLHDLLFSADTNFIQHLFSQRHFTDLSVGEWEPDSSSGTTSRVLSYTIALNNPLGPKTAPVVETQTLHKSSARGECFVVDSEVITSGIPYQDYFYTVHRYNLTSISKHKSRLRVSSDICYRKQPWSLVKALIEKNTWSGIEEYYRHMGAQYIKLGERSRGGTHSISTILLIVSFILVVLVALNMLLFYKLYALERAAHTLETWHSYSVADSPLPQTAGEWAQVLQLQKQFHQAQLNKWQQILQSSVTLLDQMKQSLEKLHQGIVVTEAQQDPPDDNDDQTLSESATEA</sequence>
<dbReference type="PROSITE" id="PS51778">
    <property type="entry name" value="VAST"/>
    <property type="match status" value="1"/>
</dbReference>
<evidence type="ECO:0000313" key="9">
    <source>
        <dbReference type="Proteomes" id="UP000007635"/>
    </source>
</evidence>
<dbReference type="Proteomes" id="UP000007635">
    <property type="component" value="Chromosome XX"/>
</dbReference>
<evidence type="ECO:0000259" key="7">
    <source>
        <dbReference type="PROSITE" id="PS51778"/>
    </source>
</evidence>
<dbReference type="InterPro" id="IPR031968">
    <property type="entry name" value="VASt"/>
</dbReference>
<reference evidence="8" key="2">
    <citation type="submission" date="2025-08" db="UniProtKB">
        <authorList>
            <consortium name="Ensembl"/>
        </authorList>
    </citation>
    <scope>IDENTIFICATION</scope>
</reference>
<evidence type="ECO:0000256" key="2">
    <source>
        <dbReference type="ARBA" id="ARBA00022692"/>
    </source>
</evidence>